<evidence type="ECO:0000313" key="13">
    <source>
        <dbReference type="Proteomes" id="UP000293912"/>
    </source>
</evidence>
<organism evidence="12 13">
    <name type="scientific">Hydrogenophaga pseudoflava</name>
    <name type="common">Pseudomonas carboxydoflava</name>
    <dbReference type="NCBI Taxonomy" id="47421"/>
    <lineage>
        <taxon>Bacteria</taxon>
        <taxon>Pseudomonadati</taxon>
        <taxon>Pseudomonadota</taxon>
        <taxon>Betaproteobacteria</taxon>
        <taxon>Burkholderiales</taxon>
        <taxon>Comamonadaceae</taxon>
        <taxon>Hydrogenophaga</taxon>
    </lineage>
</organism>
<evidence type="ECO:0000256" key="1">
    <source>
        <dbReference type="ARBA" id="ARBA00004571"/>
    </source>
</evidence>
<dbReference type="Gene3D" id="2.40.160.20">
    <property type="match status" value="1"/>
</dbReference>
<evidence type="ECO:0000256" key="2">
    <source>
        <dbReference type="ARBA" id="ARBA00022448"/>
    </source>
</evidence>
<evidence type="ECO:0000256" key="6">
    <source>
        <dbReference type="ARBA" id="ARBA00023114"/>
    </source>
</evidence>
<dbReference type="GO" id="GO:0046930">
    <property type="term" value="C:pore complex"/>
    <property type="evidence" value="ECO:0007669"/>
    <property type="project" value="UniProtKB-KW"/>
</dbReference>
<gene>
    <name evidence="12" type="primary">ompA1</name>
    <name evidence="12" type="ORF">HPF_03710</name>
</gene>
<proteinExistence type="inferred from homology"/>
<dbReference type="PANTHER" id="PTHR30329:SF21">
    <property type="entry name" value="LIPOPROTEIN YIAD-RELATED"/>
    <property type="match status" value="1"/>
</dbReference>
<feature type="domain" description="OmpA-like" evidence="11">
    <location>
        <begin position="255"/>
        <end position="383"/>
    </location>
</feature>
<accession>A0A4P6WWU7</accession>
<dbReference type="InterPro" id="IPR006664">
    <property type="entry name" value="OMP_bac"/>
</dbReference>
<dbReference type="SUPFAM" id="SSF56925">
    <property type="entry name" value="OMPA-like"/>
    <property type="match status" value="1"/>
</dbReference>
<dbReference type="PANTHER" id="PTHR30329">
    <property type="entry name" value="STATOR ELEMENT OF FLAGELLAR MOTOR COMPLEX"/>
    <property type="match status" value="1"/>
</dbReference>
<dbReference type="KEGG" id="hpse:HPF_03710"/>
<name>A0A4P6WWU7_HYDPS</name>
<sequence length="383" mass="40370">MNHASSFRLIGLAGLGALLAVPALGQSSSHFYGGVGAGIARSANETARTTGVLLPGVDTLSSSSDRNDNAFKVFGGYQINRNLALETGYYSLGKSRFTTQTSPAGSLSGATKVRGLNFDVVGTLPLTERFAGLARVGVHHAWSEERYSGTGAGAGVAFSSKHNNTNYKVGLGAQYQLTPAMWVRGEMERYRVKDITGRRNNIDVASVSLVFPFGRTAAPRMAAAPAYVAPAPVAVAAAPAPEPAPVPAAPAVAPREPERLSLSADALFGSNQSVVQQQGQNDLDRFSQQLGGATYESISVEGHTDRTGSDAFNQRLSDARAASVKDYLVIHGRIDPARISATGLSERQPVTAVADCPDSLSRARLIDCLQPDRRVEIEVTGTR</sequence>
<dbReference type="SUPFAM" id="SSF103088">
    <property type="entry name" value="OmpA-like"/>
    <property type="match status" value="1"/>
</dbReference>
<keyword evidence="8" id="KW-0998">Cell outer membrane</keyword>
<dbReference type="GO" id="GO:0015288">
    <property type="term" value="F:porin activity"/>
    <property type="evidence" value="ECO:0007669"/>
    <property type="project" value="UniProtKB-KW"/>
</dbReference>
<dbReference type="Pfam" id="PF01389">
    <property type="entry name" value="OmpA_membrane"/>
    <property type="match status" value="1"/>
</dbReference>
<evidence type="ECO:0000256" key="7">
    <source>
        <dbReference type="ARBA" id="ARBA00023136"/>
    </source>
</evidence>
<evidence type="ECO:0000259" key="11">
    <source>
        <dbReference type="PROSITE" id="PS51123"/>
    </source>
</evidence>
<dbReference type="InterPro" id="IPR006665">
    <property type="entry name" value="OmpA-like"/>
</dbReference>
<keyword evidence="13" id="KW-1185">Reference proteome</keyword>
<keyword evidence="7 9" id="KW-0472">Membrane</keyword>
<dbReference type="PRINTS" id="PR01021">
    <property type="entry name" value="OMPADOMAIN"/>
</dbReference>
<evidence type="ECO:0000256" key="8">
    <source>
        <dbReference type="ARBA" id="ARBA00023237"/>
    </source>
</evidence>
<dbReference type="InterPro" id="IPR036737">
    <property type="entry name" value="OmpA-like_sf"/>
</dbReference>
<evidence type="ECO:0000256" key="3">
    <source>
        <dbReference type="ARBA" id="ARBA00022452"/>
    </source>
</evidence>
<dbReference type="InterPro" id="IPR000498">
    <property type="entry name" value="OmpA-like_TM_dom"/>
</dbReference>
<dbReference type="CDD" id="cd07185">
    <property type="entry name" value="OmpA_C-like"/>
    <property type="match status" value="1"/>
</dbReference>
<dbReference type="InterPro" id="IPR050330">
    <property type="entry name" value="Bact_OuterMem_StrucFunc"/>
</dbReference>
<reference evidence="12 13" key="1">
    <citation type="submission" date="2019-03" db="EMBL/GenBank/DDBJ databases">
        <authorList>
            <person name="Sebastian G."/>
            <person name="Baumann P."/>
            <person name="Ruckert C."/>
            <person name="Kalinowski J."/>
            <person name="Nebel B."/>
            <person name="Takors R."/>
            <person name="Blombach B."/>
        </authorList>
    </citation>
    <scope>NUCLEOTIDE SEQUENCE [LARGE SCALE GENOMIC DNA]</scope>
    <source>
        <strain evidence="12 13">DSM 1084</strain>
    </source>
</reference>
<dbReference type="EMBL" id="CP037867">
    <property type="protein sequence ID" value="QBM26775.1"/>
    <property type="molecule type" value="Genomic_DNA"/>
</dbReference>
<dbReference type="RefSeq" id="WP_165961645.1">
    <property type="nucleotide sequence ID" value="NZ_CP037867.1"/>
</dbReference>
<keyword evidence="6" id="KW-0626">Porin</keyword>
<evidence type="ECO:0000256" key="9">
    <source>
        <dbReference type="PROSITE-ProRule" id="PRU00473"/>
    </source>
</evidence>
<protein>
    <submittedName>
        <fullName evidence="12">Outer membrane protein A</fullName>
    </submittedName>
</protein>
<keyword evidence="2" id="KW-0813">Transport</keyword>
<dbReference type="Gene3D" id="3.30.1330.60">
    <property type="entry name" value="OmpA-like domain"/>
    <property type="match status" value="1"/>
</dbReference>
<dbReference type="PROSITE" id="PS51123">
    <property type="entry name" value="OMPA_2"/>
    <property type="match status" value="1"/>
</dbReference>
<dbReference type="GO" id="GO:0009279">
    <property type="term" value="C:cell outer membrane"/>
    <property type="evidence" value="ECO:0007669"/>
    <property type="project" value="UniProtKB-SubCell"/>
</dbReference>
<keyword evidence="5" id="KW-0406">Ion transport</keyword>
<evidence type="ECO:0000313" key="12">
    <source>
        <dbReference type="EMBL" id="QBM26775.1"/>
    </source>
</evidence>
<keyword evidence="4" id="KW-0812">Transmembrane</keyword>
<dbReference type="Pfam" id="PF00691">
    <property type="entry name" value="OmpA"/>
    <property type="match status" value="1"/>
</dbReference>
<evidence type="ECO:0000256" key="5">
    <source>
        <dbReference type="ARBA" id="ARBA00023065"/>
    </source>
</evidence>
<comment type="subcellular location">
    <subcellularLocation>
        <location evidence="1">Cell outer membrane</location>
        <topology evidence="1">Multi-pass membrane protein</topology>
    </subcellularLocation>
</comment>
<dbReference type="InterPro" id="IPR011250">
    <property type="entry name" value="OMP/PagP_B-barrel"/>
</dbReference>
<evidence type="ECO:0000256" key="4">
    <source>
        <dbReference type="ARBA" id="ARBA00022692"/>
    </source>
</evidence>
<keyword evidence="3" id="KW-1134">Transmembrane beta strand</keyword>
<comment type="similarity">
    <text evidence="10">Belongs to the outer membrane OOP (TC 1.B.6) superfamily.</text>
</comment>
<dbReference type="GO" id="GO:0006811">
    <property type="term" value="P:monoatomic ion transport"/>
    <property type="evidence" value="ECO:0007669"/>
    <property type="project" value="UniProtKB-KW"/>
</dbReference>
<dbReference type="Proteomes" id="UP000293912">
    <property type="component" value="Chromosome"/>
</dbReference>
<evidence type="ECO:0000256" key="10">
    <source>
        <dbReference type="RuleBase" id="RU003859"/>
    </source>
</evidence>
<dbReference type="AlphaFoldDB" id="A0A4P6WWU7"/>